<organism evidence="8 9">
    <name type="scientific">Vanilla planifolia</name>
    <name type="common">Vanilla</name>
    <dbReference type="NCBI Taxonomy" id="51239"/>
    <lineage>
        <taxon>Eukaryota</taxon>
        <taxon>Viridiplantae</taxon>
        <taxon>Streptophyta</taxon>
        <taxon>Embryophyta</taxon>
        <taxon>Tracheophyta</taxon>
        <taxon>Spermatophyta</taxon>
        <taxon>Magnoliopsida</taxon>
        <taxon>Liliopsida</taxon>
        <taxon>Asparagales</taxon>
        <taxon>Orchidaceae</taxon>
        <taxon>Vanilloideae</taxon>
        <taxon>Vanilleae</taxon>
        <taxon>Vanilla</taxon>
    </lineage>
</organism>
<evidence type="ECO:0000256" key="5">
    <source>
        <dbReference type="ARBA" id="ARBA00023242"/>
    </source>
</evidence>
<name>A0A835QA65_VANPL</name>
<proteinExistence type="predicted"/>
<protein>
    <recommendedName>
        <fullName evidence="7">BZIP domain-containing protein</fullName>
    </recommendedName>
</protein>
<feature type="region of interest" description="Disordered" evidence="6">
    <location>
        <begin position="1"/>
        <end position="52"/>
    </location>
</feature>
<dbReference type="CDD" id="cd14702">
    <property type="entry name" value="bZIP_plant_GBF1"/>
    <property type="match status" value="1"/>
</dbReference>
<dbReference type="OrthoDB" id="551672at2759"/>
<keyword evidence="5" id="KW-0539">Nucleus</keyword>
<comment type="caution">
    <text evidence="8">The sequence shown here is derived from an EMBL/GenBank/DDBJ whole genome shotgun (WGS) entry which is preliminary data.</text>
</comment>
<dbReference type="EMBL" id="JADCNM010000010">
    <property type="protein sequence ID" value="KAG0465557.1"/>
    <property type="molecule type" value="Genomic_DNA"/>
</dbReference>
<accession>A0A835QA65</accession>
<dbReference type="GO" id="GO:0003700">
    <property type="term" value="F:DNA-binding transcription factor activity"/>
    <property type="evidence" value="ECO:0007669"/>
    <property type="project" value="InterPro"/>
</dbReference>
<dbReference type="GO" id="GO:0005634">
    <property type="term" value="C:nucleus"/>
    <property type="evidence" value="ECO:0007669"/>
    <property type="project" value="UniProtKB-SubCell"/>
</dbReference>
<dbReference type="GO" id="GO:0046982">
    <property type="term" value="F:protein heterodimerization activity"/>
    <property type="evidence" value="ECO:0007669"/>
    <property type="project" value="UniProtKB-ARBA"/>
</dbReference>
<dbReference type="Pfam" id="PF00170">
    <property type="entry name" value="bZIP_1"/>
    <property type="match status" value="1"/>
</dbReference>
<gene>
    <name evidence="8" type="ORF">HPP92_019721</name>
</gene>
<evidence type="ECO:0000256" key="6">
    <source>
        <dbReference type="SAM" id="MobiDB-lite"/>
    </source>
</evidence>
<dbReference type="PANTHER" id="PTHR45764">
    <property type="entry name" value="BZIP TRANSCRIPTION FACTOR 44"/>
    <property type="match status" value="1"/>
</dbReference>
<dbReference type="FunFam" id="1.20.5.170:FF:000020">
    <property type="entry name" value="BZIP transcription factor"/>
    <property type="match status" value="1"/>
</dbReference>
<evidence type="ECO:0000256" key="1">
    <source>
        <dbReference type="ARBA" id="ARBA00004123"/>
    </source>
</evidence>
<dbReference type="GO" id="GO:0000976">
    <property type="term" value="F:transcription cis-regulatory region binding"/>
    <property type="evidence" value="ECO:0007669"/>
    <property type="project" value="TreeGrafter"/>
</dbReference>
<keyword evidence="3" id="KW-0238">DNA-binding</keyword>
<reference evidence="8 9" key="1">
    <citation type="journal article" date="2020" name="Nat. Food">
        <title>A phased Vanilla planifolia genome enables genetic improvement of flavour and production.</title>
        <authorList>
            <person name="Hasing T."/>
            <person name="Tang H."/>
            <person name="Brym M."/>
            <person name="Khazi F."/>
            <person name="Huang T."/>
            <person name="Chambers A.H."/>
        </authorList>
    </citation>
    <scope>NUCLEOTIDE SEQUENCE [LARGE SCALE GENOMIC DNA]</scope>
    <source>
        <tissue evidence="8">Leaf</tissue>
    </source>
</reference>
<dbReference type="InterPro" id="IPR004827">
    <property type="entry name" value="bZIP"/>
</dbReference>
<dbReference type="PANTHER" id="PTHR45764:SF38">
    <property type="entry name" value="BZIP TRANSCRIPTION FACTOR 44"/>
    <property type="match status" value="1"/>
</dbReference>
<feature type="compositionally biased region" description="Low complexity" evidence="6">
    <location>
        <begin position="1"/>
        <end position="11"/>
    </location>
</feature>
<evidence type="ECO:0000259" key="7">
    <source>
        <dbReference type="PROSITE" id="PS00036"/>
    </source>
</evidence>
<evidence type="ECO:0000256" key="2">
    <source>
        <dbReference type="ARBA" id="ARBA00023015"/>
    </source>
</evidence>
<dbReference type="Gene3D" id="1.20.5.170">
    <property type="match status" value="1"/>
</dbReference>
<dbReference type="InterPro" id="IPR046347">
    <property type="entry name" value="bZIP_sf"/>
</dbReference>
<evidence type="ECO:0000256" key="4">
    <source>
        <dbReference type="ARBA" id="ARBA00023163"/>
    </source>
</evidence>
<keyword evidence="4" id="KW-0804">Transcription</keyword>
<dbReference type="PROSITE" id="PS00036">
    <property type="entry name" value="BZIP_BASIC"/>
    <property type="match status" value="1"/>
</dbReference>
<dbReference type="GO" id="GO:0045893">
    <property type="term" value="P:positive regulation of DNA-templated transcription"/>
    <property type="evidence" value="ECO:0007669"/>
    <property type="project" value="TreeGrafter"/>
</dbReference>
<evidence type="ECO:0000256" key="3">
    <source>
        <dbReference type="ARBA" id="ARBA00023125"/>
    </source>
</evidence>
<feature type="domain" description="BZIP" evidence="7">
    <location>
        <begin position="34"/>
        <end position="49"/>
    </location>
</feature>
<dbReference type="InterPro" id="IPR045314">
    <property type="entry name" value="bZIP_plant_GBF1"/>
</dbReference>
<keyword evidence="2" id="KW-0805">Transcription regulation</keyword>
<sequence length="79" mass="8894">MASASGASSGSPCQLTNSSSEEDLQAVMEQKKRKRMLSNRESARRSRMRKQKRLDDLMGQSFLWDDDIKVEKVAGLAIF</sequence>
<dbReference type="SUPFAM" id="SSF57959">
    <property type="entry name" value="Leucine zipper domain"/>
    <property type="match status" value="1"/>
</dbReference>
<dbReference type="AlphaFoldDB" id="A0A835QA65"/>
<evidence type="ECO:0000313" key="9">
    <source>
        <dbReference type="Proteomes" id="UP000639772"/>
    </source>
</evidence>
<evidence type="ECO:0000313" key="8">
    <source>
        <dbReference type="EMBL" id="KAG0465557.1"/>
    </source>
</evidence>
<comment type="subcellular location">
    <subcellularLocation>
        <location evidence="1">Nucleus</location>
    </subcellularLocation>
</comment>
<dbReference type="Proteomes" id="UP000639772">
    <property type="component" value="Chromosome 10"/>
</dbReference>